<dbReference type="AlphaFoldDB" id="A0A6B0RNY3"/>
<accession>A0A6B0RNY3</accession>
<evidence type="ECO:0000313" key="2">
    <source>
        <dbReference type="EMBL" id="MXQ89596.1"/>
    </source>
</evidence>
<keyword evidence="3" id="KW-1185">Reference proteome</keyword>
<comment type="caution">
    <text evidence="2">The sequence shown here is derived from an EMBL/GenBank/DDBJ whole genome shotgun (WGS) entry which is preliminary data.</text>
</comment>
<dbReference type="EMBL" id="VBQZ03000057">
    <property type="protein sequence ID" value="MXQ89596.1"/>
    <property type="molecule type" value="Genomic_DNA"/>
</dbReference>
<evidence type="ECO:0000313" key="3">
    <source>
        <dbReference type="Proteomes" id="UP000322234"/>
    </source>
</evidence>
<evidence type="ECO:0000256" key="1">
    <source>
        <dbReference type="SAM" id="MobiDB-lite"/>
    </source>
</evidence>
<protein>
    <submittedName>
        <fullName evidence="2">Uncharacterized protein</fullName>
    </submittedName>
</protein>
<organism evidence="2 3">
    <name type="scientific">Bos mutus</name>
    <name type="common">wild yak</name>
    <dbReference type="NCBI Taxonomy" id="72004"/>
    <lineage>
        <taxon>Eukaryota</taxon>
        <taxon>Metazoa</taxon>
        <taxon>Chordata</taxon>
        <taxon>Craniata</taxon>
        <taxon>Vertebrata</taxon>
        <taxon>Euteleostomi</taxon>
        <taxon>Mammalia</taxon>
        <taxon>Eutheria</taxon>
        <taxon>Laurasiatheria</taxon>
        <taxon>Artiodactyla</taxon>
        <taxon>Ruminantia</taxon>
        <taxon>Pecora</taxon>
        <taxon>Bovidae</taxon>
        <taxon>Bovinae</taxon>
        <taxon>Bos</taxon>
    </lineage>
</organism>
<proteinExistence type="predicted"/>
<dbReference type="Proteomes" id="UP000322234">
    <property type="component" value="Unassembled WGS sequence"/>
</dbReference>
<reference evidence="2" key="1">
    <citation type="submission" date="2019-10" db="EMBL/GenBank/DDBJ databases">
        <title>The sequence and de novo assembly of the wild yak genome.</title>
        <authorList>
            <person name="Liu Y."/>
        </authorList>
    </citation>
    <scope>NUCLEOTIDE SEQUENCE [LARGE SCALE GENOMIC DNA]</scope>
    <source>
        <strain evidence="2">WY2019</strain>
    </source>
</reference>
<gene>
    <name evidence="2" type="ORF">E5288_WYG022182</name>
</gene>
<name>A0A6B0RNY3_9CETA</name>
<feature type="compositionally biased region" description="Polar residues" evidence="1">
    <location>
        <begin position="1"/>
        <end position="10"/>
    </location>
</feature>
<sequence length="78" mass="8405">MRFRTPSSFTAPVRTEEPGTPTAPGMSPASNAQQGAEPRATPPSREEPRPTRPGPQPRICLSTRLRAGLWGPGRAQSR</sequence>
<feature type="region of interest" description="Disordered" evidence="1">
    <location>
        <begin position="1"/>
        <end position="78"/>
    </location>
</feature>